<dbReference type="AlphaFoldDB" id="A0A5E4Z6X7"/>
<keyword evidence="1" id="KW-0472">Membrane</keyword>
<gene>
    <name evidence="3" type="ORF">PTE30175_05000</name>
</gene>
<accession>A0A5E4Z6X7</accession>
<dbReference type="Pfam" id="PF07811">
    <property type="entry name" value="TadE"/>
    <property type="match status" value="1"/>
</dbReference>
<proteinExistence type="predicted"/>
<evidence type="ECO:0000256" key="1">
    <source>
        <dbReference type="SAM" id="Phobius"/>
    </source>
</evidence>
<keyword evidence="1" id="KW-1133">Transmembrane helix</keyword>
<evidence type="ECO:0000313" key="3">
    <source>
        <dbReference type="EMBL" id="VVE56518.1"/>
    </source>
</evidence>
<name>A0A5E4Z6X7_9BURK</name>
<feature type="domain" description="TadE-like" evidence="2">
    <location>
        <begin position="26"/>
        <end position="68"/>
    </location>
</feature>
<evidence type="ECO:0000313" key="4">
    <source>
        <dbReference type="Proteomes" id="UP000414233"/>
    </source>
</evidence>
<dbReference type="Proteomes" id="UP000414233">
    <property type="component" value="Unassembled WGS sequence"/>
</dbReference>
<organism evidence="3 4">
    <name type="scientific">Pandoraea terrae</name>
    <dbReference type="NCBI Taxonomy" id="1537710"/>
    <lineage>
        <taxon>Bacteria</taxon>
        <taxon>Pseudomonadati</taxon>
        <taxon>Pseudomonadota</taxon>
        <taxon>Betaproteobacteria</taxon>
        <taxon>Burkholderiales</taxon>
        <taxon>Burkholderiaceae</taxon>
        <taxon>Pandoraea</taxon>
    </lineage>
</organism>
<dbReference type="OrthoDB" id="8941422at2"/>
<feature type="transmembrane region" description="Helical" evidence="1">
    <location>
        <begin position="26"/>
        <end position="51"/>
    </location>
</feature>
<protein>
    <submittedName>
        <fullName evidence="3">TadE family protein</fullName>
    </submittedName>
</protein>
<dbReference type="InterPro" id="IPR012495">
    <property type="entry name" value="TadE-like_dom"/>
</dbReference>
<evidence type="ECO:0000259" key="2">
    <source>
        <dbReference type="Pfam" id="PF07811"/>
    </source>
</evidence>
<dbReference type="RefSeq" id="WP_150699745.1">
    <property type="nucleotide sequence ID" value="NZ_CABPRZ010000032.1"/>
</dbReference>
<reference evidence="3 4" key="1">
    <citation type="submission" date="2019-08" db="EMBL/GenBank/DDBJ databases">
        <authorList>
            <person name="Peeters C."/>
        </authorList>
    </citation>
    <scope>NUCLEOTIDE SEQUENCE [LARGE SCALE GENOMIC DNA]</scope>
    <source>
        <strain evidence="3 4">LMG 30175</strain>
    </source>
</reference>
<sequence length="166" mass="17479">MRAGGRRAQVQAARSRARQRPRRMRGVAAIEFMIVMILLLPAFYAAIAFSLSLVARQMLSQAAAEGARAALRSGTLAQRQGYATTVINQTLTWPALAQANGIVFSADPTYPCPTATPTIPQCILHVTLTSNQGLVASWPGLGTIVPQTLTGTAAVTLDTSTLTAGT</sequence>
<keyword evidence="1" id="KW-0812">Transmembrane</keyword>
<keyword evidence="4" id="KW-1185">Reference proteome</keyword>
<dbReference type="EMBL" id="CABPRZ010000032">
    <property type="protein sequence ID" value="VVE56518.1"/>
    <property type="molecule type" value="Genomic_DNA"/>
</dbReference>